<protein>
    <submittedName>
        <fullName evidence="2">SAM-dependent methyltransferase</fullName>
    </submittedName>
</protein>
<keyword evidence="2" id="KW-0808">Transferase</keyword>
<dbReference type="CDD" id="cd02440">
    <property type="entry name" value="AdoMet_MTases"/>
    <property type="match status" value="1"/>
</dbReference>
<keyword evidence="3" id="KW-1185">Reference proteome</keyword>
<gene>
    <name evidence="2" type="ORF">B5V03_19700</name>
</gene>
<organism evidence="2 3">
    <name type="scientific">Bradyrhizobium betae</name>
    <dbReference type="NCBI Taxonomy" id="244734"/>
    <lineage>
        <taxon>Bacteria</taxon>
        <taxon>Pseudomonadati</taxon>
        <taxon>Pseudomonadota</taxon>
        <taxon>Alphaproteobacteria</taxon>
        <taxon>Hyphomicrobiales</taxon>
        <taxon>Nitrobacteraceae</taxon>
        <taxon>Bradyrhizobium</taxon>
    </lineage>
</organism>
<dbReference type="EMBL" id="MZXW01000022">
    <property type="protein sequence ID" value="RXT44815.1"/>
    <property type="molecule type" value="Genomic_DNA"/>
</dbReference>
<reference evidence="2 3" key="1">
    <citation type="submission" date="2017-03" db="EMBL/GenBank/DDBJ databases">
        <authorList>
            <person name="Safronova V.I."/>
            <person name="Sazanova A.L."/>
            <person name="Chirak E.R."/>
        </authorList>
    </citation>
    <scope>NUCLEOTIDE SEQUENCE [LARGE SCALE GENOMIC DNA]</scope>
    <source>
        <strain evidence="2 3">Opo-243</strain>
    </source>
</reference>
<proteinExistence type="predicted"/>
<dbReference type="Proteomes" id="UP000290819">
    <property type="component" value="Unassembled WGS sequence"/>
</dbReference>
<dbReference type="AlphaFoldDB" id="A0A4Q1V022"/>
<dbReference type="OrthoDB" id="9788660at2"/>
<dbReference type="GO" id="GO:0008168">
    <property type="term" value="F:methyltransferase activity"/>
    <property type="evidence" value="ECO:0007669"/>
    <property type="project" value="UniProtKB-KW"/>
</dbReference>
<evidence type="ECO:0000313" key="3">
    <source>
        <dbReference type="Proteomes" id="UP000290819"/>
    </source>
</evidence>
<dbReference type="GO" id="GO:0032259">
    <property type="term" value="P:methylation"/>
    <property type="evidence" value="ECO:0007669"/>
    <property type="project" value="UniProtKB-KW"/>
</dbReference>
<evidence type="ECO:0000313" key="2">
    <source>
        <dbReference type="EMBL" id="RXT44815.1"/>
    </source>
</evidence>
<name>A0A4Q1V022_9BRAD</name>
<evidence type="ECO:0000259" key="1">
    <source>
        <dbReference type="Pfam" id="PF13649"/>
    </source>
</evidence>
<dbReference type="RefSeq" id="WP_129272096.1">
    <property type="nucleotide sequence ID" value="NZ_MZXW01000022.1"/>
</dbReference>
<dbReference type="PANTHER" id="PTHR12843:SF5">
    <property type="entry name" value="EEF1A LYSINE METHYLTRANSFERASE 2"/>
    <property type="match status" value="1"/>
</dbReference>
<comment type="caution">
    <text evidence="2">The sequence shown here is derived from an EMBL/GenBank/DDBJ whole genome shotgun (WGS) entry which is preliminary data.</text>
</comment>
<sequence>MTSSGRAAHWQTVYESKGEREVSWFQESPSPSLELIVLAGARPTSPIADIGGGASRLVDALLTAEYTDLTVLDLSDAALAASRARLGAAGDGVDWIVADVTAWQPKRTYDVWHDRAALHFLNAPEERVAYVACVRRAVKIGGHVIIGTFAVDGPEKCSGLPVTRHGAESIAALLGAGFNLTDHRRHQHATPWQSVQNFQFSSFVRSS</sequence>
<keyword evidence="2" id="KW-0489">Methyltransferase</keyword>
<dbReference type="InterPro" id="IPR029063">
    <property type="entry name" value="SAM-dependent_MTases_sf"/>
</dbReference>
<feature type="domain" description="Methyltransferase" evidence="1">
    <location>
        <begin position="47"/>
        <end position="142"/>
    </location>
</feature>
<dbReference type="Pfam" id="PF13649">
    <property type="entry name" value="Methyltransf_25"/>
    <property type="match status" value="1"/>
</dbReference>
<dbReference type="SUPFAM" id="SSF53335">
    <property type="entry name" value="S-adenosyl-L-methionine-dependent methyltransferases"/>
    <property type="match status" value="1"/>
</dbReference>
<accession>A0A4Q1V022</accession>
<dbReference type="InterPro" id="IPR041698">
    <property type="entry name" value="Methyltransf_25"/>
</dbReference>
<dbReference type="PANTHER" id="PTHR12843">
    <property type="entry name" value="PROTEIN-LYSINE N-METHYLTRANSFERASE METTL10"/>
    <property type="match status" value="1"/>
</dbReference>
<dbReference type="Gene3D" id="3.40.50.150">
    <property type="entry name" value="Vaccinia Virus protein VP39"/>
    <property type="match status" value="1"/>
</dbReference>